<dbReference type="SUPFAM" id="SSF140931">
    <property type="entry name" value="Fic-like"/>
    <property type="match status" value="1"/>
</dbReference>
<reference evidence="1" key="3">
    <citation type="submission" date="2022-06" db="EMBL/GenBank/DDBJ databases">
        <title>Resources to Facilitate Use of the Altered Schaedler Flora (ASF) Mouse Model to Study Microbiome Function.</title>
        <authorList>
            <person name="Proctor A."/>
            <person name="Parvinroo S."/>
            <person name="Richie T."/>
            <person name="Jia X."/>
            <person name="Lee S.T.M."/>
            <person name="Karp P.D."/>
            <person name="Paley S."/>
            <person name="Kostic A.D."/>
            <person name="Pierre J.F."/>
            <person name="Wannemuehler M.J."/>
            <person name="Phillips G.J."/>
        </authorList>
    </citation>
    <scope>NUCLEOTIDE SEQUENCE</scope>
    <source>
        <strain evidence="1">ASF457</strain>
    </source>
</reference>
<dbReference type="Gene3D" id="1.10.3290.10">
    <property type="entry name" value="Fido-like domain"/>
    <property type="match status" value="1"/>
</dbReference>
<organism evidence="1 2">
    <name type="scientific">Mucispirillum schaedleri ASF457</name>
    <dbReference type="NCBI Taxonomy" id="1379858"/>
    <lineage>
        <taxon>Bacteria</taxon>
        <taxon>Pseudomonadati</taxon>
        <taxon>Deferribacterota</taxon>
        <taxon>Deferribacteres</taxon>
        <taxon>Deferribacterales</taxon>
        <taxon>Mucispirillaceae</taxon>
        <taxon>Mucispirillum</taxon>
    </lineage>
</organism>
<dbReference type="PANTHER" id="PTHR13504:SF38">
    <property type="entry name" value="FIDO DOMAIN-CONTAINING PROTEIN"/>
    <property type="match status" value="1"/>
</dbReference>
<dbReference type="InterPro" id="IPR040198">
    <property type="entry name" value="Fido_containing"/>
</dbReference>
<evidence type="ECO:0000313" key="2">
    <source>
        <dbReference type="Proteomes" id="UP000017429"/>
    </source>
</evidence>
<reference evidence="1" key="1">
    <citation type="journal article" date="2014" name="Genome Announc.">
        <title>Draft genome sequences of the altered schaedler flora, a defined bacterial community from gnotobiotic mice.</title>
        <authorList>
            <person name="Wannemuehler M.J."/>
            <person name="Overstreet A.M."/>
            <person name="Ward D.V."/>
            <person name="Phillips G.J."/>
        </authorList>
    </citation>
    <scope>NUCLEOTIDE SEQUENCE</scope>
    <source>
        <strain evidence="1">ASF457</strain>
    </source>
</reference>
<dbReference type="InterPro" id="IPR003812">
    <property type="entry name" value="Fido"/>
</dbReference>
<dbReference type="Proteomes" id="UP000017429">
    <property type="component" value="Chromosome"/>
</dbReference>
<evidence type="ECO:0000313" key="1">
    <source>
        <dbReference type="EMBL" id="USF24166.1"/>
    </source>
</evidence>
<name>V2QGW9_9BACT</name>
<dbReference type="PANTHER" id="PTHR13504">
    <property type="entry name" value="FIDO DOMAIN-CONTAINING PROTEIN DDB_G0283145"/>
    <property type="match status" value="1"/>
</dbReference>
<dbReference type="EMBL" id="CP097562">
    <property type="protein sequence ID" value="USF24166.1"/>
    <property type="molecule type" value="Genomic_DNA"/>
</dbReference>
<dbReference type="Pfam" id="PF02661">
    <property type="entry name" value="Fic"/>
    <property type="match status" value="1"/>
</dbReference>
<dbReference type="PROSITE" id="PS51459">
    <property type="entry name" value="FIDO"/>
    <property type="match status" value="1"/>
</dbReference>
<dbReference type="eggNOG" id="COG3177">
    <property type="taxonomic scope" value="Bacteria"/>
</dbReference>
<dbReference type="InterPro" id="IPR036597">
    <property type="entry name" value="Fido-like_dom_sf"/>
</dbReference>
<keyword evidence="2" id="KW-1185">Reference proteome</keyword>
<dbReference type="AlphaFoldDB" id="V2QGW9"/>
<reference evidence="1" key="2">
    <citation type="submission" date="2022-05" db="EMBL/GenBank/DDBJ databases">
        <authorList>
            <person name="Proctor A.L."/>
            <person name="Phillips G.J."/>
            <person name="Wannemuehler M.J."/>
        </authorList>
    </citation>
    <scope>NUCLEOTIDE SEQUENCE</scope>
    <source>
        <strain evidence="1">ASF457</strain>
    </source>
</reference>
<protein>
    <submittedName>
        <fullName evidence="1">Uncharacterized protein</fullName>
    </submittedName>
</protein>
<accession>V2QGW9</accession>
<gene>
    <name evidence="1" type="ORF">N508_001245</name>
</gene>
<dbReference type="KEGG" id="msch:N508_001245"/>
<sequence length="245" mass="28288">MDKLLNKIDILKKELAELKEQKKSIKNIDEDFQIKYIYNSNAIEGNTLTLKETKVVLEGITIGGKTLREHFEVINHAEAVLYIENMVKNKEALSEYTIKSINNLILKNIDNDNAGRYRTQNVIISGAEYIPPNHILVKEKMEEFISWYQKCENMHPVLNTAKVHVDFVGIHPFIDGNGRVSRLIMNLELLKSGYQAVNIRNDKKLGYYEALDTAHCKSDYSLFYKLTAEYELARLKEIVKVYKTA</sequence>
<dbReference type="OrthoDB" id="9813719at2"/>
<proteinExistence type="predicted"/>